<dbReference type="PROSITE" id="PS50829">
    <property type="entry name" value="GYF"/>
    <property type="match status" value="1"/>
</dbReference>
<protein>
    <recommendedName>
        <fullName evidence="2">GYF domain-containing protein</fullName>
    </recommendedName>
</protein>
<dbReference type="InParanoid" id="A0A165NE20"/>
<feature type="compositionally biased region" description="Basic and acidic residues" evidence="1">
    <location>
        <begin position="19"/>
        <end position="32"/>
    </location>
</feature>
<dbReference type="AlphaFoldDB" id="A0A165NE20"/>
<name>A0A165NE20_EXIGL</name>
<dbReference type="InterPro" id="IPR039905">
    <property type="entry name" value="CD2BP2/Lin1"/>
</dbReference>
<sequence>MSSRKRPAESQPGPAKRTRFVEPEDDPARFEETVDDALETSNRKGAVKTDGYESDSTDEGEGVVYSRHKKDGDADGEDDDMFAMDDDGDKPKSSAAHDGGKKKKTEFLQLGDIEGQEFAENGDDSDDSEDEADALDEDDAERIRRKKALGYDDKSMGYELSSFNMKQEMEEGKFAADGSYMRSLDPHDMHDRWLEGTDEREIKKARKAYKARLKKEAELEKKENVVVRKEERERDLICLMRPSESVLETLQRLGVKKKSQAKDRKKKDKDSMAIDTVAPHGTAHTKTKVELDIEKITELASELMVDNIDIYSTTYEELLRSVRRSKIVPDDWKPPEDKFEYRWKGGDGTTFGSFSLEEMIAWKDADYFGDGAEKIEIRKVGVDGAWGAWNDAVA</sequence>
<feature type="compositionally biased region" description="Acidic residues" evidence="1">
    <location>
        <begin position="74"/>
        <end position="88"/>
    </location>
</feature>
<feature type="compositionally biased region" description="Acidic residues" evidence="1">
    <location>
        <begin position="52"/>
        <end position="61"/>
    </location>
</feature>
<dbReference type="FunCoup" id="A0A165NE20">
    <property type="interactions" value="730"/>
</dbReference>
<dbReference type="InterPro" id="IPR003169">
    <property type="entry name" value="GYF"/>
</dbReference>
<evidence type="ECO:0000256" key="1">
    <source>
        <dbReference type="SAM" id="MobiDB-lite"/>
    </source>
</evidence>
<proteinExistence type="predicted"/>
<feature type="region of interest" description="Disordered" evidence="1">
    <location>
        <begin position="1"/>
        <end position="148"/>
    </location>
</feature>
<dbReference type="PANTHER" id="PTHR13138:SF3">
    <property type="entry name" value="CD2 ANTIGEN CYTOPLASMIC TAIL-BINDING PROTEIN 2"/>
    <property type="match status" value="1"/>
</dbReference>
<reference evidence="3 4" key="1">
    <citation type="journal article" date="2016" name="Mol. Biol. Evol.">
        <title>Comparative Genomics of Early-Diverging Mushroom-Forming Fungi Provides Insights into the Origins of Lignocellulose Decay Capabilities.</title>
        <authorList>
            <person name="Nagy L.G."/>
            <person name="Riley R."/>
            <person name="Tritt A."/>
            <person name="Adam C."/>
            <person name="Daum C."/>
            <person name="Floudas D."/>
            <person name="Sun H."/>
            <person name="Yadav J.S."/>
            <person name="Pangilinan J."/>
            <person name="Larsson K.H."/>
            <person name="Matsuura K."/>
            <person name="Barry K."/>
            <person name="Labutti K."/>
            <person name="Kuo R."/>
            <person name="Ohm R.A."/>
            <person name="Bhattacharya S.S."/>
            <person name="Shirouzu T."/>
            <person name="Yoshinaga Y."/>
            <person name="Martin F.M."/>
            <person name="Grigoriev I.V."/>
            <person name="Hibbett D.S."/>
        </authorList>
    </citation>
    <scope>NUCLEOTIDE SEQUENCE [LARGE SCALE GENOMIC DNA]</scope>
    <source>
        <strain evidence="3 4">HHB12029</strain>
    </source>
</reference>
<dbReference type="OrthoDB" id="331341at2759"/>
<dbReference type="PANTHER" id="PTHR13138">
    <property type="entry name" value="PROTEIN LIN1"/>
    <property type="match status" value="1"/>
</dbReference>
<dbReference type="SUPFAM" id="SSF55277">
    <property type="entry name" value="GYF domain"/>
    <property type="match status" value="1"/>
</dbReference>
<evidence type="ECO:0000259" key="2">
    <source>
        <dbReference type="PROSITE" id="PS50829"/>
    </source>
</evidence>
<dbReference type="Gene3D" id="3.30.1490.40">
    <property type="match status" value="1"/>
</dbReference>
<feature type="compositionally biased region" description="Acidic residues" evidence="1">
    <location>
        <begin position="114"/>
        <end position="140"/>
    </location>
</feature>
<dbReference type="GO" id="GO:0005682">
    <property type="term" value="C:U5 snRNP"/>
    <property type="evidence" value="ECO:0007669"/>
    <property type="project" value="InterPro"/>
</dbReference>
<gene>
    <name evidence="3" type="ORF">EXIGLDRAFT_830515</name>
</gene>
<dbReference type="Proteomes" id="UP000077266">
    <property type="component" value="Unassembled WGS sequence"/>
</dbReference>
<feature type="domain" description="GYF" evidence="2">
    <location>
        <begin position="336"/>
        <end position="394"/>
    </location>
</feature>
<evidence type="ECO:0000313" key="4">
    <source>
        <dbReference type="Proteomes" id="UP000077266"/>
    </source>
</evidence>
<evidence type="ECO:0000313" key="3">
    <source>
        <dbReference type="EMBL" id="KZW00611.1"/>
    </source>
</evidence>
<dbReference type="STRING" id="1314781.A0A165NE20"/>
<feature type="region of interest" description="Disordered" evidence="1">
    <location>
        <begin position="257"/>
        <end position="281"/>
    </location>
</feature>
<keyword evidence="4" id="KW-1185">Reference proteome</keyword>
<dbReference type="EMBL" id="KV425899">
    <property type="protein sequence ID" value="KZW00611.1"/>
    <property type="molecule type" value="Genomic_DNA"/>
</dbReference>
<organism evidence="3 4">
    <name type="scientific">Exidia glandulosa HHB12029</name>
    <dbReference type="NCBI Taxonomy" id="1314781"/>
    <lineage>
        <taxon>Eukaryota</taxon>
        <taxon>Fungi</taxon>
        <taxon>Dikarya</taxon>
        <taxon>Basidiomycota</taxon>
        <taxon>Agaricomycotina</taxon>
        <taxon>Agaricomycetes</taxon>
        <taxon>Auriculariales</taxon>
        <taxon>Exidiaceae</taxon>
        <taxon>Exidia</taxon>
    </lineage>
</organism>
<dbReference type="InterPro" id="IPR035445">
    <property type="entry name" value="GYF-like_dom_sf"/>
</dbReference>
<feature type="compositionally biased region" description="Basic residues" evidence="1">
    <location>
        <begin position="257"/>
        <end position="267"/>
    </location>
</feature>
<accession>A0A165NE20</accession>